<dbReference type="Proteomes" id="UP001596099">
    <property type="component" value="Unassembled WGS sequence"/>
</dbReference>
<dbReference type="AlphaFoldDB" id="A0ABD5RME6"/>
<dbReference type="SUPFAM" id="SSF47240">
    <property type="entry name" value="Ferritin-like"/>
    <property type="match status" value="1"/>
</dbReference>
<proteinExistence type="predicted"/>
<sequence length="374" mass="38238">MTDDHPPADRHGTDQYDVDDSASGAPADADLGDLERTLTDRGEPFARATVVRREAPVSANVGDRALVTSDGSLHGWIGGVACAQSTVVSEAQAAIADGEPRLVGLAPDPADVERPGLEAYRMTCHSEGTLELFVEPVVPATRLLVVGDSPIARSLVRLASELAVQVTLVDPDGGDADVPGSTTRLTTLDPERIAASVGPGPLVVVASMGQYDARGVAAGLLADAPYVGLVASEVRAADVAERAAGLLGRDPETVREAVSSPAGVDIAAHTAAEIAVSILAELVDVRSASGTVAVADPERDHESSDETATEGADGNADEEPHRDPVCGMTVDPDGAPSVAHDGETYYFCCAGCADSFRADPAAYLDGQGQAAESG</sequence>
<keyword evidence="4" id="KW-1185">Reference proteome</keyword>
<feature type="region of interest" description="Disordered" evidence="1">
    <location>
        <begin position="1"/>
        <end position="33"/>
    </location>
</feature>
<reference evidence="3 4" key="1">
    <citation type="journal article" date="2019" name="Int. J. Syst. Evol. Microbiol.">
        <title>The Global Catalogue of Microorganisms (GCM) 10K type strain sequencing project: providing services to taxonomists for standard genome sequencing and annotation.</title>
        <authorList>
            <consortium name="The Broad Institute Genomics Platform"/>
            <consortium name="The Broad Institute Genome Sequencing Center for Infectious Disease"/>
            <person name="Wu L."/>
            <person name="Ma J."/>
        </authorList>
    </citation>
    <scope>NUCLEOTIDE SEQUENCE [LARGE SCALE GENOMIC DNA]</scope>
    <source>
        <strain evidence="3 4">CGMCC 1.12543</strain>
    </source>
</reference>
<dbReference type="SMART" id="SM00746">
    <property type="entry name" value="TRASH"/>
    <property type="match status" value="1"/>
</dbReference>
<protein>
    <submittedName>
        <fullName evidence="3">XdhC family protein</fullName>
    </submittedName>
</protein>
<dbReference type="InterPro" id="IPR009078">
    <property type="entry name" value="Ferritin-like_SF"/>
</dbReference>
<evidence type="ECO:0000259" key="2">
    <source>
        <dbReference type="SMART" id="SM00746"/>
    </source>
</evidence>
<dbReference type="Pfam" id="PF02625">
    <property type="entry name" value="XdhC_CoxI"/>
    <property type="match status" value="1"/>
</dbReference>
<dbReference type="Gene3D" id="1.10.620.20">
    <property type="entry name" value="Ribonucleotide Reductase, subunit A"/>
    <property type="match status" value="1"/>
</dbReference>
<dbReference type="InterPro" id="IPR011017">
    <property type="entry name" value="TRASH_dom"/>
</dbReference>
<feature type="compositionally biased region" description="Basic and acidic residues" evidence="1">
    <location>
        <begin position="1"/>
        <end position="14"/>
    </location>
</feature>
<dbReference type="PANTHER" id="PTHR30388:SF6">
    <property type="entry name" value="XANTHINE DEHYDROGENASE SUBUNIT A-RELATED"/>
    <property type="match status" value="1"/>
</dbReference>
<feature type="domain" description="TRASH" evidence="2">
    <location>
        <begin position="323"/>
        <end position="360"/>
    </location>
</feature>
<dbReference type="PANTHER" id="PTHR30388">
    <property type="entry name" value="ALDEHYDE OXIDOREDUCTASE MOLYBDENUM COFACTOR ASSEMBLY PROTEIN"/>
    <property type="match status" value="1"/>
</dbReference>
<gene>
    <name evidence="3" type="ORF">ACFPYI_10135</name>
</gene>
<evidence type="ECO:0000256" key="1">
    <source>
        <dbReference type="SAM" id="MobiDB-lite"/>
    </source>
</evidence>
<evidence type="ECO:0000313" key="3">
    <source>
        <dbReference type="EMBL" id="MFC5971690.1"/>
    </source>
</evidence>
<organism evidence="3 4">
    <name type="scientific">Halomarina salina</name>
    <dbReference type="NCBI Taxonomy" id="1872699"/>
    <lineage>
        <taxon>Archaea</taxon>
        <taxon>Methanobacteriati</taxon>
        <taxon>Methanobacteriota</taxon>
        <taxon>Stenosarchaea group</taxon>
        <taxon>Halobacteria</taxon>
        <taxon>Halobacteriales</taxon>
        <taxon>Natronomonadaceae</taxon>
        <taxon>Halomarina</taxon>
    </lineage>
</organism>
<accession>A0ABD5RME6</accession>
<feature type="region of interest" description="Disordered" evidence="1">
    <location>
        <begin position="291"/>
        <end position="329"/>
    </location>
</feature>
<dbReference type="InterPro" id="IPR007029">
    <property type="entry name" value="YHS_dom"/>
</dbReference>
<evidence type="ECO:0000313" key="4">
    <source>
        <dbReference type="Proteomes" id="UP001596099"/>
    </source>
</evidence>
<dbReference type="InterPro" id="IPR052698">
    <property type="entry name" value="MoCofactor_Util/Proc"/>
</dbReference>
<comment type="caution">
    <text evidence="3">The sequence shown here is derived from an EMBL/GenBank/DDBJ whole genome shotgun (WGS) entry which is preliminary data.</text>
</comment>
<dbReference type="Pfam" id="PF13478">
    <property type="entry name" value="XdhC_C"/>
    <property type="match status" value="1"/>
</dbReference>
<dbReference type="RefSeq" id="WP_247414578.1">
    <property type="nucleotide sequence ID" value="NZ_JALLGW010000001.1"/>
</dbReference>
<dbReference type="EMBL" id="JBHSQH010000001">
    <property type="protein sequence ID" value="MFC5971690.1"/>
    <property type="molecule type" value="Genomic_DNA"/>
</dbReference>
<dbReference type="Pfam" id="PF04945">
    <property type="entry name" value="YHS"/>
    <property type="match status" value="1"/>
</dbReference>
<dbReference type="Gene3D" id="3.40.50.720">
    <property type="entry name" value="NAD(P)-binding Rossmann-like Domain"/>
    <property type="match status" value="1"/>
</dbReference>
<name>A0ABD5RME6_9EURY</name>
<dbReference type="InterPro" id="IPR003777">
    <property type="entry name" value="XdhC_CoxI"/>
</dbReference>
<dbReference type="InterPro" id="IPR012348">
    <property type="entry name" value="RNR-like"/>
</dbReference>
<dbReference type="InterPro" id="IPR027051">
    <property type="entry name" value="XdhC_Rossmann_dom"/>
</dbReference>